<gene>
    <name evidence="1" type="ORF">HME9304_01022</name>
</gene>
<reference evidence="1 2" key="1">
    <citation type="submission" date="2018-06" db="EMBL/GenBank/DDBJ databases">
        <title>Spongiibacterium sp. HME9304 Genome sequencing and assembly.</title>
        <authorList>
            <person name="Kang H."/>
            <person name="Kim H."/>
            <person name="Joh K."/>
        </authorList>
    </citation>
    <scope>NUCLEOTIDE SEQUENCE [LARGE SCALE GENOMIC DNA]</scope>
    <source>
        <strain evidence="1 2">HME9304</strain>
    </source>
</reference>
<organism evidence="1 2">
    <name type="scientific">Flagellimonas maritima</name>
    <dbReference type="NCBI Taxonomy" id="1383885"/>
    <lineage>
        <taxon>Bacteria</taxon>
        <taxon>Pseudomonadati</taxon>
        <taxon>Bacteroidota</taxon>
        <taxon>Flavobacteriia</taxon>
        <taxon>Flavobacteriales</taxon>
        <taxon>Flavobacteriaceae</taxon>
        <taxon>Flagellimonas</taxon>
    </lineage>
</organism>
<dbReference type="Proteomes" id="UP000248536">
    <property type="component" value="Chromosome"/>
</dbReference>
<evidence type="ECO:0000313" key="1">
    <source>
        <dbReference type="EMBL" id="AWX44022.1"/>
    </source>
</evidence>
<name>A0A2Z4LQH8_9FLAO</name>
<accession>A0A2Z4LQH8</accession>
<keyword evidence="2" id="KW-1185">Reference proteome</keyword>
<sequence>MNIKNSLFILFVLVLLIGCKENEKKIMPIAKEPAESKEMAKVPLGWVEKRVSNAKRKLTSTEAGKIVWNAMEAHGGLEKWYNNGPITFRFNYQPLDGSTPRDTYQAIDTWRSRARHYQAGDSTLQYGWNGEKPWAIAKDSTSFAYNTRFWSLTPYFFMAQPFVLDGDGVNLELLPQRTMDGELQDIVKVTFDAGTGDAPDDYYVLHFNTESHRLEVIRYIVSYPGYFEKGKHLPEKFMTLHGEQTVQGILFPESYKTHWLSEDESAGEHITDITLSDIEFKPELESDYFSIPSKAKIMEGL</sequence>
<dbReference type="OrthoDB" id="282859at2"/>
<dbReference type="PROSITE" id="PS51257">
    <property type="entry name" value="PROKAR_LIPOPROTEIN"/>
    <property type="match status" value="1"/>
</dbReference>
<proteinExistence type="predicted"/>
<dbReference type="EMBL" id="CP030104">
    <property type="protein sequence ID" value="AWX44022.1"/>
    <property type="molecule type" value="Genomic_DNA"/>
</dbReference>
<dbReference type="KEGG" id="spon:HME9304_01022"/>
<protein>
    <submittedName>
        <fullName evidence="1">Uncharacterized protein</fullName>
    </submittedName>
</protein>
<evidence type="ECO:0000313" key="2">
    <source>
        <dbReference type="Proteomes" id="UP000248536"/>
    </source>
</evidence>
<dbReference type="AlphaFoldDB" id="A0A2Z4LQH8"/>
<dbReference type="RefSeq" id="WP_112377537.1">
    <property type="nucleotide sequence ID" value="NZ_CP030104.1"/>
</dbReference>